<evidence type="ECO:0000313" key="2">
    <source>
        <dbReference type="EMBL" id="RVU05362.1"/>
    </source>
</evidence>
<dbReference type="Proteomes" id="UP000282837">
    <property type="component" value="Unassembled WGS sequence"/>
</dbReference>
<dbReference type="InterPro" id="IPR029052">
    <property type="entry name" value="Metallo-depent_PP-like"/>
</dbReference>
<dbReference type="GO" id="GO:0110154">
    <property type="term" value="P:RNA decapping"/>
    <property type="evidence" value="ECO:0007669"/>
    <property type="project" value="TreeGrafter"/>
</dbReference>
<dbReference type="PANTHER" id="PTHR42850">
    <property type="entry name" value="METALLOPHOSPHOESTERASE"/>
    <property type="match status" value="1"/>
</dbReference>
<evidence type="ECO:0000313" key="3">
    <source>
        <dbReference type="Proteomes" id="UP000282837"/>
    </source>
</evidence>
<dbReference type="Pfam" id="PF00149">
    <property type="entry name" value="Metallophos"/>
    <property type="match status" value="1"/>
</dbReference>
<protein>
    <submittedName>
        <fullName evidence="2">Serine/threonine protein phosphatase</fullName>
    </submittedName>
</protein>
<proteinExistence type="predicted"/>
<reference evidence="2 3" key="1">
    <citation type="submission" date="2019-01" db="EMBL/GenBank/DDBJ databases">
        <authorList>
            <person name="Chen W.-M."/>
        </authorList>
    </citation>
    <scope>NUCLEOTIDE SEQUENCE [LARGE SCALE GENOMIC DNA]</scope>
    <source>
        <strain evidence="2 3">FSY-9</strain>
    </source>
</reference>
<dbReference type="RefSeq" id="WP_127708373.1">
    <property type="nucleotide sequence ID" value="NZ_SACO01000005.1"/>
</dbReference>
<dbReference type="InterPro" id="IPR050126">
    <property type="entry name" value="Ap4A_hydrolase"/>
</dbReference>
<gene>
    <name evidence="2" type="ORF">EOE18_08615</name>
</gene>
<name>A0A3S2Y7L8_9SPHN</name>
<dbReference type="InterPro" id="IPR004843">
    <property type="entry name" value="Calcineurin-like_PHP"/>
</dbReference>
<comment type="caution">
    <text evidence="2">The sequence shown here is derived from an EMBL/GenBank/DDBJ whole genome shotgun (WGS) entry which is preliminary data.</text>
</comment>
<dbReference type="PANTHER" id="PTHR42850:SF4">
    <property type="entry name" value="ZINC-DEPENDENT ENDOPOLYPHOSPHATASE"/>
    <property type="match status" value="1"/>
</dbReference>
<dbReference type="GO" id="GO:0008803">
    <property type="term" value="F:bis(5'-nucleosyl)-tetraphosphatase (symmetrical) activity"/>
    <property type="evidence" value="ECO:0007669"/>
    <property type="project" value="TreeGrafter"/>
</dbReference>
<organism evidence="2 3">
    <name type="scientific">Novosphingobium umbonatum</name>
    <dbReference type="NCBI Taxonomy" id="1908524"/>
    <lineage>
        <taxon>Bacteria</taxon>
        <taxon>Pseudomonadati</taxon>
        <taxon>Pseudomonadota</taxon>
        <taxon>Alphaproteobacteria</taxon>
        <taxon>Sphingomonadales</taxon>
        <taxon>Sphingomonadaceae</taxon>
        <taxon>Novosphingobium</taxon>
    </lineage>
</organism>
<dbReference type="GO" id="GO:0005737">
    <property type="term" value="C:cytoplasm"/>
    <property type="evidence" value="ECO:0007669"/>
    <property type="project" value="TreeGrafter"/>
</dbReference>
<dbReference type="AlphaFoldDB" id="A0A3S2Y7L8"/>
<evidence type="ECO:0000259" key="1">
    <source>
        <dbReference type="Pfam" id="PF00149"/>
    </source>
</evidence>
<dbReference type="CDD" id="cd00144">
    <property type="entry name" value="MPP_PPP_family"/>
    <property type="match status" value="1"/>
</dbReference>
<dbReference type="EMBL" id="SACO01000005">
    <property type="protein sequence ID" value="RVU05362.1"/>
    <property type="molecule type" value="Genomic_DNA"/>
</dbReference>
<accession>A0A3S2Y7L8</accession>
<dbReference type="SUPFAM" id="SSF56300">
    <property type="entry name" value="Metallo-dependent phosphatases"/>
    <property type="match status" value="1"/>
</dbReference>
<feature type="domain" description="Calcineurin-like phosphoesterase" evidence="1">
    <location>
        <begin position="28"/>
        <end position="135"/>
    </location>
</feature>
<dbReference type="Gene3D" id="3.60.21.10">
    <property type="match status" value="1"/>
</dbReference>
<dbReference type="OrthoDB" id="9807890at2"/>
<dbReference type="GO" id="GO:0016791">
    <property type="term" value="F:phosphatase activity"/>
    <property type="evidence" value="ECO:0007669"/>
    <property type="project" value="TreeGrafter"/>
</dbReference>
<keyword evidence="3" id="KW-1185">Reference proteome</keyword>
<sequence length="272" mass="29810">MFWPFRKLLGSRTVSTVAPAIPSGERAYAIGDIHGCDQLFAALQQSIEAHEARLPPARTSIILLGDLIDRGPDSAAVLARAKDWQERHRAKGLPFHILMGNHEDMLLQSMAKVEALRPFVEHGGKETILSLGVSPQAYEAASWSQLQVLLHKALGEERAAFIRSFQPMVQLGDYAFTHAGIRPGVALEEQSAQDMRWIREPFLSSNDNHGAFIIHGHTIVEAPDLRSNRIGIDTGAYASGRLTALMLEGTQRWFLSAVQSGATITTSLQQAA</sequence>